<accession>A0A8V0ZVT9</accession>
<keyword evidence="4" id="KW-1185">Reference proteome</keyword>
<evidence type="ECO:0000259" key="2">
    <source>
        <dbReference type="Pfam" id="PF10180"/>
    </source>
</evidence>
<evidence type="ECO:0000256" key="1">
    <source>
        <dbReference type="SAM" id="MobiDB-lite"/>
    </source>
</evidence>
<sequence>MDPIRNSLLAASARLRPIAASSPGLRSSAGVTQWPRTTLSASKSDPKLANKGLLCTFCSSVRIGGPTQLSSRTSLVLAHLGGDQEGREAADEEEDLTPEERRKLERKLKKERKKEEKKLMREAGISTKKAEPKKLSGPELALAYLTSWSENPKEWKFQKTRQTWLLSHMYEKEKVPDEYFTILLDYLQGLKGSARDTTVQKAEALMQELDGSDAEDPAVMERCERIRQVLQLLS</sequence>
<keyword evidence="5" id="KW-1267">Proteomics identification</keyword>
<dbReference type="OrthoDB" id="10261563at2759"/>
<protein>
    <submittedName>
        <fullName evidence="3">Chromosome 7 open reading frame 50</fullName>
    </submittedName>
</protein>
<reference evidence="3" key="3">
    <citation type="submission" date="2025-09" db="UniProtKB">
        <authorList>
            <consortium name="Ensembl"/>
        </authorList>
    </citation>
    <scope>IDENTIFICATION</scope>
    <source>
        <strain evidence="3">broiler</strain>
    </source>
</reference>
<dbReference type="PANTHER" id="PTHR22306">
    <property type="entry name" value="CHROMOSOME 7 OPEN READING FRAME 50"/>
    <property type="match status" value="1"/>
</dbReference>
<dbReference type="GO" id="GO:0005179">
    <property type="term" value="F:hormone activity"/>
    <property type="evidence" value="ECO:0007669"/>
    <property type="project" value="Ensembl"/>
</dbReference>
<dbReference type="GO" id="GO:0045542">
    <property type="term" value="P:positive regulation of cholesterol biosynthetic process"/>
    <property type="evidence" value="ECO:0007669"/>
    <property type="project" value="Ensembl"/>
</dbReference>
<organism evidence="3 4">
    <name type="scientific">Gallus gallus</name>
    <name type="common">Chicken</name>
    <dbReference type="NCBI Taxonomy" id="9031"/>
    <lineage>
        <taxon>Eukaryota</taxon>
        <taxon>Metazoa</taxon>
        <taxon>Chordata</taxon>
        <taxon>Craniata</taxon>
        <taxon>Vertebrata</taxon>
        <taxon>Euteleostomi</taxon>
        <taxon>Archelosauria</taxon>
        <taxon>Archosauria</taxon>
        <taxon>Dinosauria</taxon>
        <taxon>Saurischia</taxon>
        <taxon>Theropoda</taxon>
        <taxon>Coelurosauria</taxon>
        <taxon>Aves</taxon>
        <taxon>Neognathae</taxon>
        <taxon>Galloanserae</taxon>
        <taxon>Galliformes</taxon>
        <taxon>Phasianidae</taxon>
        <taxon>Phasianinae</taxon>
        <taxon>Gallus</taxon>
    </lineage>
</organism>
<dbReference type="GeneTree" id="ENSGT00390000017838"/>
<dbReference type="GO" id="GO:0045541">
    <property type="term" value="P:negative regulation of cholesterol biosynthetic process"/>
    <property type="evidence" value="ECO:0007669"/>
    <property type="project" value="Ensembl"/>
</dbReference>
<evidence type="ECO:0000313" key="3">
    <source>
        <dbReference type="Ensembl" id="ENSGALP00010032978.1"/>
    </source>
</evidence>
<evidence type="ECO:0007829" key="5">
    <source>
        <dbReference type="PeptideAtlas" id="A0A8V0ZVT9"/>
    </source>
</evidence>
<dbReference type="AlphaFoldDB" id="A0A8V0ZVT9"/>
<proteinExistence type="evidence at protein level"/>
<gene>
    <name evidence="3" type="primary">C7orf50</name>
</gene>
<feature type="region of interest" description="Disordered" evidence="1">
    <location>
        <begin position="82"/>
        <end position="123"/>
    </location>
</feature>
<reference evidence="3" key="2">
    <citation type="submission" date="2025-08" db="UniProtKB">
        <authorList>
            <consortium name="Ensembl"/>
        </authorList>
    </citation>
    <scope>IDENTIFICATION</scope>
    <source>
        <strain evidence="3">broiler</strain>
    </source>
</reference>
<dbReference type="GO" id="GO:0005615">
    <property type="term" value="C:extracellular space"/>
    <property type="evidence" value="ECO:0007669"/>
    <property type="project" value="Ensembl"/>
</dbReference>
<dbReference type="Proteomes" id="UP000000539">
    <property type="component" value="Chromosome 14"/>
</dbReference>
<evidence type="ECO:0000313" key="4">
    <source>
        <dbReference type="Proteomes" id="UP000000539"/>
    </source>
</evidence>
<feature type="domain" description="WKF" evidence="2">
    <location>
        <begin position="143"/>
        <end position="204"/>
    </location>
</feature>
<dbReference type="Ensembl" id="ENSGALT00010054592.1">
    <property type="protein sequence ID" value="ENSGALP00010032978.1"/>
    <property type="gene ID" value="ENSGALG00010022455.1"/>
</dbReference>
<dbReference type="Pfam" id="PF10180">
    <property type="entry name" value="WKF"/>
    <property type="match status" value="1"/>
</dbReference>
<dbReference type="GO" id="GO:0007193">
    <property type="term" value="P:adenylate cyclase-inhibiting G protein-coupled receptor signaling pathway"/>
    <property type="evidence" value="ECO:0007669"/>
    <property type="project" value="Ensembl"/>
</dbReference>
<dbReference type="InterPro" id="IPR019327">
    <property type="entry name" value="WKF"/>
</dbReference>
<name>A0A8V0ZVT9_CHICK</name>
<reference evidence="3" key="1">
    <citation type="submission" date="2020-11" db="EMBL/GenBank/DDBJ databases">
        <title>Gallus gallus (Chicken) genome, bGalGal1, GRCg7b, maternal haplotype autosomes + Z &amp; W.</title>
        <authorList>
            <person name="Warren W."/>
            <person name="Formenti G."/>
            <person name="Fedrigo O."/>
            <person name="Haase B."/>
            <person name="Mountcastle J."/>
            <person name="Balacco J."/>
            <person name="Tracey A."/>
            <person name="Schneider V."/>
            <person name="Okimoto R."/>
            <person name="Cheng H."/>
            <person name="Hawken R."/>
            <person name="Howe K."/>
            <person name="Jarvis E.D."/>
        </authorList>
    </citation>
    <scope>NUCLEOTIDE SEQUENCE [LARGE SCALE GENOMIC DNA]</scope>
    <source>
        <strain evidence="3">Broiler</strain>
    </source>
</reference>
<dbReference type="PANTHER" id="PTHR22306:SF2">
    <property type="entry name" value="CHROMOSOME 7 OPEN READING FRAME 50"/>
    <property type="match status" value="1"/>
</dbReference>